<evidence type="ECO:0000313" key="2">
    <source>
        <dbReference type="Proteomes" id="UP000799423"/>
    </source>
</evidence>
<sequence>MWKPVNWEYVRFTANGRAYFLDPDHPDWIQVVENNVWVSKLVSSVKQGIMGEDMKKIVEEAEMSLPQRQSGTETPGPSQCLTLPSLQSYHVNTSSKPPCHEPVGKHRMPQRRLLPASKSILSISARRQPYSQAAREQAQARHGFTGGSYSIMDYYSM</sequence>
<dbReference type="OrthoDB" id="3694883at2759"/>
<name>A0A6A7AR15_9PLEO</name>
<evidence type="ECO:0000313" key="1">
    <source>
        <dbReference type="EMBL" id="KAF2844609.1"/>
    </source>
</evidence>
<proteinExistence type="predicted"/>
<protein>
    <submittedName>
        <fullName evidence="1">Uncharacterized protein</fullName>
    </submittedName>
</protein>
<dbReference type="EMBL" id="MU006370">
    <property type="protein sequence ID" value="KAF2844609.1"/>
    <property type="molecule type" value="Genomic_DNA"/>
</dbReference>
<organism evidence="1 2">
    <name type="scientific">Plenodomus tracheiphilus IPT5</name>
    <dbReference type="NCBI Taxonomy" id="1408161"/>
    <lineage>
        <taxon>Eukaryota</taxon>
        <taxon>Fungi</taxon>
        <taxon>Dikarya</taxon>
        <taxon>Ascomycota</taxon>
        <taxon>Pezizomycotina</taxon>
        <taxon>Dothideomycetes</taxon>
        <taxon>Pleosporomycetidae</taxon>
        <taxon>Pleosporales</taxon>
        <taxon>Pleosporineae</taxon>
        <taxon>Leptosphaeriaceae</taxon>
        <taxon>Plenodomus</taxon>
    </lineage>
</organism>
<dbReference type="AlphaFoldDB" id="A0A6A7AR15"/>
<dbReference type="Proteomes" id="UP000799423">
    <property type="component" value="Unassembled WGS sequence"/>
</dbReference>
<gene>
    <name evidence="1" type="ORF">T440DRAFT_559515</name>
</gene>
<reference evidence="1" key="1">
    <citation type="submission" date="2020-01" db="EMBL/GenBank/DDBJ databases">
        <authorList>
            <consortium name="DOE Joint Genome Institute"/>
            <person name="Haridas S."/>
            <person name="Albert R."/>
            <person name="Binder M."/>
            <person name="Bloem J."/>
            <person name="Labutti K."/>
            <person name="Salamov A."/>
            <person name="Andreopoulos B."/>
            <person name="Baker S.E."/>
            <person name="Barry K."/>
            <person name="Bills G."/>
            <person name="Bluhm B.H."/>
            <person name="Cannon C."/>
            <person name="Castanera R."/>
            <person name="Culley D.E."/>
            <person name="Daum C."/>
            <person name="Ezra D."/>
            <person name="Gonzalez J.B."/>
            <person name="Henrissat B."/>
            <person name="Kuo A."/>
            <person name="Liang C."/>
            <person name="Lipzen A."/>
            <person name="Lutzoni F."/>
            <person name="Magnuson J."/>
            <person name="Mondo S."/>
            <person name="Nolan M."/>
            <person name="Ohm R."/>
            <person name="Pangilinan J."/>
            <person name="Park H.-J."/>
            <person name="Ramirez L."/>
            <person name="Alfaro M."/>
            <person name="Sun H."/>
            <person name="Tritt A."/>
            <person name="Yoshinaga Y."/>
            <person name="Zwiers L.-H."/>
            <person name="Turgeon B.G."/>
            <person name="Goodwin S.B."/>
            <person name="Spatafora J.W."/>
            <person name="Crous P.W."/>
            <person name="Grigoriev I.V."/>
        </authorList>
    </citation>
    <scope>NUCLEOTIDE SEQUENCE</scope>
    <source>
        <strain evidence="1">IPT5</strain>
    </source>
</reference>
<keyword evidence="2" id="KW-1185">Reference proteome</keyword>
<accession>A0A6A7AR15</accession>